<dbReference type="InterPro" id="IPR013786">
    <property type="entry name" value="AcylCoA_DH/ox_N"/>
</dbReference>
<keyword evidence="5" id="KW-0101">Branched-chain amino acid catabolism</keyword>
<dbReference type="GO" id="GO:0009083">
    <property type="term" value="P:branched-chain amino acid catabolic process"/>
    <property type="evidence" value="ECO:0007669"/>
    <property type="project" value="UniProtKB-KW"/>
</dbReference>
<keyword evidence="7 9" id="KW-0274">FAD</keyword>
<keyword evidence="8 9" id="KW-0560">Oxidoreductase</keyword>
<dbReference type="PANTHER" id="PTHR43884">
    <property type="entry name" value="ACYL-COA DEHYDROGENASE"/>
    <property type="match status" value="1"/>
</dbReference>
<dbReference type="AlphaFoldDB" id="S7V2Y6"/>
<evidence type="ECO:0000259" key="11">
    <source>
        <dbReference type="PROSITE" id="PS50903"/>
    </source>
</evidence>
<evidence type="ECO:0000256" key="1">
    <source>
        <dbReference type="ARBA" id="ARBA00001974"/>
    </source>
</evidence>
<dbReference type="RefSeq" id="WP_020877090.1">
    <property type="nucleotide sequence ID" value="NZ_ATHJ01000094.1"/>
</dbReference>
<dbReference type="InterPro" id="IPR009100">
    <property type="entry name" value="AcylCoA_DH/oxidase_NM_dom_sf"/>
</dbReference>
<comment type="caution">
    <text evidence="12">The sequence shown here is derived from an EMBL/GenBank/DDBJ whole genome shotgun (WGS) entry which is preliminary data.</text>
</comment>
<dbReference type="SUPFAM" id="SSF57802">
    <property type="entry name" value="Rubredoxin-like"/>
    <property type="match status" value="1"/>
</dbReference>
<dbReference type="Proteomes" id="UP000014977">
    <property type="component" value="Unassembled WGS sequence"/>
</dbReference>
<dbReference type="Gene3D" id="2.20.28.10">
    <property type="match status" value="1"/>
</dbReference>
<name>S7V2Y6_DESML</name>
<evidence type="ECO:0000256" key="5">
    <source>
        <dbReference type="ARBA" id="ARBA00022456"/>
    </source>
</evidence>
<comment type="subunit">
    <text evidence="4">Homotetramer.</text>
</comment>
<dbReference type="eggNOG" id="COG1960">
    <property type="taxonomic scope" value="Bacteria"/>
</dbReference>
<dbReference type="Pfam" id="PF02771">
    <property type="entry name" value="Acyl-CoA_dh_N"/>
    <property type="match status" value="1"/>
</dbReference>
<sequence length="462" mass="51655">MLNFRLSEEQERLRQSARRFSLEEVLPVAWHYDEKDGIPIDVLKKAFERGIMNTDIPREYGGKGLGLIEAALITEEIAAACPGVATSLFDNSLGMEPLFLSKNEKVKAKYLPRIANEFKLICFATSEPTMGSDVSGIRCRAQKDGEDYILNGTKYWITNGGVADYMTIFATVDPKRKHDGICAFVVEKEWAGVSVGRPIPKMGQRCSNTTALNLKAVRVPKENVIAEPGEGFTLAMKTFSRTRPIIGAFAVGAARSCMEFAIDYVKGRKAFGVPIGDFQSLQFKIAEMYQKIETSRLLVWKSAWEADNGMDPTLSASIAKFYATESALDVANEALQVFGGYGYTQMFPIEKFLRDIRLYRIYEGTSEVQRTIVAGHAMKVYSPVMPLLEDLPVMRAKTPFQAEVEGQGIWRCRMCGYVHYGDKPPQECPYCFFPETAFKPYSPKGLNRRKDSESEDAGSLPQ</sequence>
<dbReference type="Gene3D" id="1.20.140.10">
    <property type="entry name" value="Butyryl-CoA Dehydrogenase, subunit A, domain 3"/>
    <property type="match status" value="1"/>
</dbReference>
<comment type="pathway">
    <text evidence="2">Amino-acid degradation; L-valine degradation.</text>
</comment>
<dbReference type="InterPro" id="IPR009075">
    <property type="entry name" value="AcylCo_DH/oxidase_C"/>
</dbReference>
<dbReference type="InterPro" id="IPR037069">
    <property type="entry name" value="AcylCoA_DH/ox_N_sf"/>
</dbReference>
<evidence type="ECO:0000256" key="9">
    <source>
        <dbReference type="RuleBase" id="RU362125"/>
    </source>
</evidence>
<keyword evidence="6 9" id="KW-0285">Flavoprotein</keyword>
<dbReference type="OrthoDB" id="9765339at2"/>
<dbReference type="InterPro" id="IPR048574">
    <property type="entry name" value="RUBY_RBDX"/>
</dbReference>
<accession>S7V2Y6</accession>
<evidence type="ECO:0000313" key="13">
    <source>
        <dbReference type="Proteomes" id="UP000014977"/>
    </source>
</evidence>
<dbReference type="Gene3D" id="2.40.110.10">
    <property type="entry name" value="Butyryl-CoA Dehydrogenase, subunit A, domain 2"/>
    <property type="match status" value="1"/>
</dbReference>
<dbReference type="PANTHER" id="PTHR43884:SF12">
    <property type="entry name" value="ISOVALERYL-COA DEHYDROGENASE, MITOCHONDRIAL-RELATED"/>
    <property type="match status" value="1"/>
</dbReference>
<proteinExistence type="inferred from homology"/>
<comment type="cofactor">
    <cofactor evidence="1 9">
        <name>FAD</name>
        <dbReference type="ChEBI" id="CHEBI:57692"/>
    </cofactor>
</comment>
<dbReference type="GO" id="GO:0050660">
    <property type="term" value="F:flavin adenine dinucleotide binding"/>
    <property type="evidence" value="ECO:0007669"/>
    <property type="project" value="InterPro"/>
</dbReference>
<feature type="domain" description="Rubredoxin-like" evidence="11">
    <location>
        <begin position="407"/>
        <end position="441"/>
    </location>
</feature>
<organism evidence="12 13">
    <name type="scientific">Desulfococcus multivorans DSM 2059</name>
    <dbReference type="NCBI Taxonomy" id="1121405"/>
    <lineage>
        <taxon>Bacteria</taxon>
        <taxon>Pseudomonadati</taxon>
        <taxon>Thermodesulfobacteriota</taxon>
        <taxon>Desulfobacteria</taxon>
        <taxon>Desulfobacterales</taxon>
        <taxon>Desulfococcaceae</taxon>
        <taxon>Desulfococcus</taxon>
    </lineage>
</organism>
<dbReference type="InterPro" id="IPR006091">
    <property type="entry name" value="Acyl-CoA_Oxase/DH_mid-dom"/>
</dbReference>
<dbReference type="Pfam" id="PF00441">
    <property type="entry name" value="Acyl-CoA_dh_1"/>
    <property type="match status" value="1"/>
</dbReference>
<evidence type="ECO:0000256" key="7">
    <source>
        <dbReference type="ARBA" id="ARBA00022827"/>
    </source>
</evidence>
<evidence type="ECO:0000256" key="4">
    <source>
        <dbReference type="ARBA" id="ARBA00011881"/>
    </source>
</evidence>
<dbReference type="Pfam" id="PF21349">
    <property type="entry name" value="RUBY_RBDX"/>
    <property type="match status" value="1"/>
</dbReference>
<dbReference type="PROSITE" id="PS50903">
    <property type="entry name" value="RUBREDOXIN_LIKE"/>
    <property type="match status" value="1"/>
</dbReference>
<dbReference type="InterPro" id="IPR024934">
    <property type="entry name" value="Rubredoxin-like_dom"/>
</dbReference>
<feature type="region of interest" description="Disordered" evidence="10">
    <location>
        <begin position="440"/>
        <end position="462"/>
    </location>
</feature>
<keyword evidence="13" id="KW-1185">Reference proteome</keyword>
<dbReference type="FunFam" id="2.40.110.10:FF:000001">
    <property type="entry name" value="Acyl-CoA dehydrogenase, mitochondrial"/>
    <property type="match status" value="1"/>
</dbReference>
<dbReference type="EMBL" id="ATHJ01000094">
    <property type="protein sequence ID" value="EPR39018.1"/>
    <property type="molecule type" value="Genomic_DNA"/>
</dbReference>
<dbReference type="STRING" id="897.B2D07_05650"/>
<dbReference type="Gene3D" id="1.10.540.10">
    <property type="entry name" value="Acyl-CoA dehydrogenase/oxidase, N-terminal domain"/>
    <property type="match status" value="1"/>
</dbReference>
<dbReference type="GO" id="GO:0003995">
    <property type="term" value="F:acyl-CoA dehydrogenase activity"/>
    <property type="evidence" value="ECO:0007669"/>
    <property type="project" value="TreeGrafter"/>
</dbReference>
<dbReference type="SUPFAM" id="SSF47203">
    <property type="entry name" value="Acyl-CoA dehydrogenase C-terminal domain-like"/>
    <property type="match status" value="1"/>
</dbReference>
<evidence type="ECO:0000256" key="3">
    <source>
        <dbReference type="ARBA" id="ARBA00009347"/>
    </source>
</evidence>
<evidence type="ECO:0000256" key="8">
    <source>
        <dbReference type="ARBA" id="ARBA00023002"/>
    </source>
</evidence>
<dbReference type="SUPFAM" id="SSF56645">
    <property type="entry name" value="Acyl-CoA dehydrogenase NM domain-like"/>
    <property type="match status" value="1"/>
</dbReference>
<dbReference type="InterPro" id="IPR036250">
    <property type="entry name" value="AcylCo_DH-like_C"/>
</dbReference>
<evidence type="ECO:0000256" key="2">
    <source>
        <dbReference type="ARBA" id="ARBA00005109"/>
    </source>
</evidence>
<reference evidence="12 13" key="1">
    <citation type="journal article" date="2013" name="Genome Announc.">
        <title>Draft genome sequences for three mercury-methylating, sulfate-reducing bacteria.</title>
        <authorList>
            <person name="Brown S.D."/>
            <person name="Hurt R.A.Jr."/>
            <person name="Gilmour C.C."/>
            <person name="Elias D.A."/>
        </authorList>
    </citation>
    <scope>NUCLEOTIDE SEQUENCE [LARGE SCALE GENOMIC DNA]</scope>
    <source>
        <strain evidence="12 13">DSM 2059</strain>
    </source>
</reference>
<comment type="similarity">
    <text evidence="3 9">Belongs to the acyl-CoA dehydrogenase family.</text>
</comment>
<dbReference type="FunFam" id="1.10.540.10:FF:000026">
    <property type="entry name" value="Acyl-CoA dehydrogenase medium chain"/>
    <property type="match status" value="1"/>
</dbReference>
<protein>
    <submittedName>
        <fullName evidence="12">Acyl-CoA dehydrogenase domain-containing protein</fullName>
    </submittedName>
</protein>
<dbReference type="GO" id="GO:0005506">
    <property type="term" value="F:iron ion binding"/>
    <property type="evidence" value="ECO:0007669"/>
    <property type="project" value="InterPro"/>
</dbReference>
<evidence type="ECO:0000313" key="12">
    <source>
        <dbReference type="EMBL" id="EPR39018.1"/>
    </source>
</evidence>
<gene>
    <name evidence="12" type="ORF">dsmv_0428</name>
</gene>
<dbReference type="Pfam" id="PF02770">
    <property type="entry name" value="Acyl-CoA_dh_M"/>
    <property type="match status" value="1"/>
</dbReference>
<evidence type="ECO:0000256" key="6">
    <source>
        <dbReference type="ARBA" id="ARBA00022630"/>
    </source>
</evidence>
<dbReference type="InterPro" id="IPR046373">
    <property type="entry name" value="Acyl-CoA_Oxase/DH_mid-dom_sf"/>
</dbReference>
<evidence type="ECO:0000256" key="10">
    <source>
        <dbReference type="SAM" id="MobiDB-lite"/>
    </source>
</evidence>
<dbReference type="FunFam" id="1.20.140.10:FF:000001">
    <property type="entry name" value="Acyl-CoA dehydrogenase"/>
    <property type="match status" value="1"/>
</dbReference>